<sequence>MAPLRLAISDANKTTHIFNMAIFKPVLDLKGFIGAILKVKVARLTIKLNNQELEDDELLYNYNFGRFSAIVLRVKPLGGPEVDFIVKFYGTMNNRQGEGNSSGWSK</sequence>
<reference evidence="2" key="1">
    <citation type="journal article" date="2023" name="G3 (Bethesda)">
        <title>Genome assembly and association tests identify interacting loci associated with vigor, precocity, and sex in interspecific pistachio rootstocks.</title>
        <authorList>
            <person name="Palmer W."/>
            <person name="Jacygrad E."/>
            <person name="Sagayaradj S."/>
            <person name="Cavanaugh K."/>
            <person name="Han R."/>
            <person name="Bertier L."/>
            <person name="Beede B."/>
            <person name="Kafkas S."/>
            <person name="Golino D."/>
            <person name="Preece J."/>
            <person name="Michelmore R."/>
        </authorList>
    </citation>
    <scope>NUCLEOTIDE SEQUENCE [LARGE SCALE GENOMIC DNA]</scope>
</reference>
<dbReference type="EMBL" id="CM047746">
    <property type="protein sequence ID" value="KAJ0021027.1"/>
    <property type="molecule type" value="Genomic_DNA"/>
</dbReference>
<protein>
    <submittedName>
        <fullName evidence="1">Uncharacterized protein</fullName>
    </submittedName>
</protein>
<dbReference type="Proteomes" id="UP001163603">
    <property type="component" value="Chromosome 11"/>
</dbReference>
<organism evidence="1 2">
    <name type="scientific">Pistacia integerrima</name>
    <dbReference type="NCBI Taxonomy" id="434235"/>
    <lineage>
        <taxon>Eukaryota</taxon>
        <taxon>Viridiplantae</taxon>
        <taxon>Streptophyta</taxon>
        <taxon>Embryophyta</taxon>
        <taxon>Tracheophyta</taxon>
        <taxon>Spermatophyta</taxon>
        <taxon>Magnoliopsida</taxon>
        <taxon>eudicotyledons</taxon>
        <taxon>Gunneridae</taxon>
        <taxon>Pentapetalae</taxon>
        <taxon>rosids</taxon>
        <taxon>malvids</taxon>
        <taxon>Sapindales</taxon>
        <taxon>Anacardiaceae</taxon>
        <taxon>Pistacia</taxon>
    </lineage>
</organism>
<name>A0ACC0XR70_9ROSI</name>
<gene>
    <name evidence="1" type="ORF">Pint_30942</name>
</gene>
<comment type="caution">
    <text evidence="1">The sequence shown here is derived from an EMBL/GenBank/DDBJ whole genome shotgun (WGS) entry which is preliminary data.</text>
</comment>
<proteinExistence type="predicted"/>
<keyword evidence="2" id="KW-1185">Reference proteome</keyword>
<evidence type="ECO:0000313" key="1">
    <source>
        <dbReference type="EMBL" id="KAJ0021027.1"/>
    </source>
</evidence>
<evidence type="ECO:0000313" key="2">
    <source>
        <dbReference type="Proteomes" id="UP001163603"/>
    </source>
</evidence>
<accession>A0ACC0XR70</accession>